<dbReference type="PANTHER" id="PTHR11679">
    <property type="entry name" value="VESICLE PROTEIN SORTING-ASSOCIATED"/>
    <property type="match status" value="1"/>
</dbReference>
<dbReference type="GO" id="GO:0016192">
    <property type="term" value="P:vesicle-mediated transport"/>
    <property type="evidence" value="ECO:0007669"/>
    <property type="project" value="InterPro"/>
</dbReference>
<dbReference type="AlphaFoldDB" id="A0A146KCB0"/>
<sequence length="552" mass="63555">FEKAYQEIITNSDQFLIQGIKMLWVDQVTLKILNQLSTQTTLAKDEIALTQNIKSIDFPAAPHIVSIFFLKPTQENLNSIEKFLQDKKKRAKQVHICFCSPPSESQIEQLAQADAHQLIKSVKQINFDFIPVLSNFAISDDIKSLLWSLQIYPQSIRYQTGFGKTQQFAQQLGQFVKQNKGYFQQNRHLEVIIVDQDSMADEKMLFSTNFLQIAQDLHEICESGKVKLRDGDTSQLNYFTMSQKMGQLLLMDLTNAEAESNQVVKDRLALDKKDKDNVLQTEKDDFNQYVMESRQITHYTKEVGSEYLVISLIFKLQQQILTGKVQRLEDVYSIQDLKVKFSKFDSKSSDLKNQIATIAGYGFLSLGFQQYKIQAKQQIMNRKFLESALDLLQQFSPQTADKLNELKLQLNQAFSFRPSFNWDLLQEQALLSKAQIAAQRIFNQTGLNKLIKQENQNLVYEYRRHLIDLAQAALSFKIPSQLFPIVEEFRSDQSELVFSQEIPLVVIYVIGGARFDDGVEMVAFKDGNVMNHVANHCFVVTDQILGLKNWMK</sequence>
<comment type="similarity">
    <text evidence="1">Belongs to the STXBP/unc-18/SEC1 family.</text>
</comment>
<reference evidence="2" key="1">
    <citation type="submission" date="2015-07" db="EMBL/GenBank/DDBJ databases">
        <title>Adaptation to a free-living lifestyle via gene acquisitions in the diplomonad Trepomonas sp. PC1.</title>
        <authorList>
            <person name="Xu F."/>
            <person name="Jerlstrom-Hultqvist J."/>
            <person name="Kolisko M."/>
            <person name="Simpson A.G.B."/>
            <person name="Roger A.J."/>
            <person name="Svard S.G."/>
            <person name="Andersson J.O."/>
        </authorList>
    </citation>
    <scope>NUCLEOTIDE SEQUENCE</scope>
    <source>
        <strain evidence="2">PC1</strain>
    </source>
</reference>
<gene>
    <name evidence="2" type="ORF">TPC1_14127</name>
</gene>
<proteinExistence type="inferred from homology"/>
<dbReference type="Gene3D" id="3.40.50.2060">
    <property type="match status" value="1"/>
</dbReference>
<evidence type="ECO:0000256" key="1">
    <source>
        <dbReference type="ARBA" id="ARBA00009884"/>
    </source>
</evidence>
<name>A0A146KCB0_9EUKA</name>
<dbReference type="InterPro" id="IPR001619">
    <property type="entry name" value="Sec1-like"/>
</dbReference>
<feature type="non-terminal residue" evidence="2">
    <location>
        <position position="1"/>
    </location>
</feature>
<dbReference type="Pfam" id="PF00995">
    <property type="entry name" value="Sec1"/>
    <property type="match status" value="1"/>
</dbReference>
<organism evidence="2">
    <name type="scientific">Trepomonas sp. PC1</name>
    <dbReference type="NCBI Taxonomy" id="1076344"/>
    <lineage>
        <taxon>Eukaryota</taxon>
        <taxon>Metamonada</taxon>
        <taxon>Diplomonadida</taxon>
        <taxon>Hexamitidae</taxon>
        <taxon>Hexamitinae</taxon>
        <taxon>Trepomonas</taxon>
    </lineage>
</organism>
<dbReference type="EMBL" id="GDID01003052">
    <property type="protein sequence ID" value="JAP93554.1"/>
    <property type="molecule type" value="Transcribed_RNA"/>
</dbReference>
<accession>A0A146KCB0</accession>
<evidence type="ECO:0000313" key="2">
    <source>
        <dbReference type="EMBL" id="JAP93554.1"/>
    </source>
</evidence>
<dbReference type="InterPro" id="IPR036045">
    <property type="entry name" value="Sec1-like_sf"/>
</dbReference>
<dbReference type="SUPFAM" id="SSF56815">
    <property type="entry name" value="Sec1/munc18-like (SM) proteins"/>
    <property type="match status" value="1"/>
</dbReference>
<dbReference type="InterPro" id="IPR043154">
    <property type="entry name" value="Sec-1-like_dom1"/>
</dbReference>
<protein>
    <submittedName>
        <fullName evidence="2">Sec1 family protein</fullName>
    </submittedName>
</protein>